<dbReference type="EMBL" id="JBBIAA010000008">
    <property type="protein sequence ID" value="MEJ5945461.1"/>
    <property type="molecule type" value="Genomic_DNA"/>
</dbReference>
<keyword evidence="3" id="KW-0813">Transport</keyword>
<feature type="chain" id="PRO_5046552605" evidence="6">
    <location>
        <begin position="37"/>
        <end position="355"/>
    </location>
</feature>
<evidence type="ECO:0000256" key="5">
    <source>
        <dbReference type="SAM" id="MobiDB-lite"/>
    </source>
</evidence>
<evidence type="ECO:0000256" key="4">
    <source>
        <dbReference type="ARBA" id="ARBA00022729"/>
    </source>
</evidence>
<feature type="compositionally biased region" description="Low complexity" evidence="5">
    <location>
        <begin position="44"/>
        <end position="55"/>
    </location>
</feature>
<comment type="subcellular location">
    <subcellularLocation>
        <location evidence="1">Cell envelope</location>
    </subcellularLocation>
</comment>
<keyword evidence="9" id="KW-1185">Reference proteome</keyword>
<dbReference type="Gene3D" id="3.40.50.1980">
    <property type="entry name" value="Nitrogenase molybdenum iron protein domain"/>
    <property type="match status" value="2"/>
</dbReference>
<comment type="caution">
    <text evidence="8">The sequence shown here is derived from an EMBL/GenBank/DDBJ whole genome shotgun (WGS) entry which is preliminary data.</text>
</comment>
<evidence type="ECO:0000259" key="7">
    <source>
        <dbReference type="PROSITE" id="PS50983"/>
    </source>
</evidence>
<evidence type="ECO:0000256" key="3">
    <source>
        <dbReference type="ARBA" id="ARBA00022448"/>
    </source>
</evidence>
<protein>
    <submittedName>
        <fullName evidence="8">ABC transporter substrate-binding protein</fullName>
    </submittedName>
</protein>
<keyword evidence="4 6" id="KW-0732">Signal</keyword>
<reference evidence="8 9" key="1">
    <citation type="journal article" date="2017" name="Int. J. Syst. Evol. Microbiol.">
        <title>Pseudokineococcus basanitobsidens sp. nov., isolated from volcanic rock.</title>
        <authorList>
            <person name="Lee D.W."/>
            <person name="Park M.Y."/>
            <person name="Kim J.J."/>
            <person name="Kim B.S."/>
        </authorList>
    </citation>
    <scope>NUCLEOTIDE SEQUENCE [LARGE SCALE GENOMIC DNA]</scope>
    <source>
        <strain evidence="8 9">DSM 103726</strain>
    </source>
</reference>
<dbReference type="PANTHER" id="PTHR30532:SF24">
    <property type="entry name" value="FERRIC ENTEROBACTIN-BINDING PERIPLASMIC PROTEIN FEPB"/>
    <property type="match status" value="1"/>
</dbReference>
<dbReference type="RefSeq" id="WP_339574846.1">
    <property type="nucleotide sequence ID" value="NZ_JBBIAA010000008.1"/>
</dbReference>
<evidence type="ECO:0000256" key="6">
    <source>
        <dbReference type="SAM" id="SignalP"/>
    </source>
</evidence>
<comment type="similarity">
    <text evidence="2">Belongs to the bacterial solute-binding protein 8 family.</text>
</comment>
<evidence type="ECO:0000256" key="2">
    <source>
        <dbReference type="ARBA" id="ARBA00008814"/>
    </source>
</evidence>
<feature type="signal peptide" evidence="6">
    <location>
        <begin position="1"/>
        <end position="36"/>
    </location>
</feature>
<dbReference type="InterPro" id="IPR051313">
    <property type="entry name" value="Bact_iron-sidero_bind"/>
</dbReference>
<dbReference type="Proteomes" id="UP001387100">
    <property type="component" value="Unassembled WGS sequence"/>
</dbReference>
<feature type="domain" description="Fe/B12 periplasmic-binding" evidence="7">
    <location>
        <begin position="80"/>
        <end position="341"/>
    </location>
</feature>
<proteinExistence type="inferred from homology"/>
<dbReference type="InterPro" id="IPR002491">
    <property type="entry name" value="ABC_transptr_periplasmic_BD"/>
</dbReference>
<dbReference type="Pfam" id="PF01497">
    <property type="entry name" value="Peripla_BP_2"/>
    <property type="match status" value="1"/>
</dbReference>
<evidence type="ECO:0000313" key="8">
    <source>
        <dbReference type="EMBL" id="MEJ5945461.1"/>
    </source>
</evidence>
<gene>
    <name evidence="8" type="ORF">WDZ17_09175</name>
</gene>
<name>A0ABU8RK31_9ACTN</name>
<evidence type="ECO:0000313" key="9">
    <source>
        <dbReference type="Proteomes" id="UP001387100"/>
    </source>
</evidence>
<accession>A0ABU8RK31</accession>
<organism evidence="8 9">
    <name type="scientific">Pseudokineococcus basanitobsidens</name>
    <dbReference type="NCBI Taxonomy" id="1926649"/>
    <lineage>
        <taxon>Bacteria</taxon>
        <taxon>Bacillati</taxon>
        <taxon>Actinomycetota</taxon>
        <taxon>Actinomycetes</taxon>
        <taxon>Kineosporiales</taxon>
        <taxon>Kineosporiaceae</taxon>
        <taxon>Pseudokineococcus</taxon>
    </lineage>
</organism>
<sequence length="355" mass="36793">MTPTRALPRRRRAPRRPRLVRPLAAAALAPMVLVGACGGTDGDAAAGGAQTSGDAEAPSTGGAVVEHTYGSTTVPADPQRVVTIGFNEEDFALALGTTPVGTRQYLGDYDAPSRPWAQELLPAEPLPTVGAEELDLEAIAALDPDLILGIYSFVDEQTYDLLSEIAPTVAESADFPQGGTPWQEQTLMTGQALGAEEEAQALVEDVEGQIQEAAAALPAMDGAVVPVDLSFDDGTHNLLAPEDLRARLFTDLGAVMPEQTGPISPELLDTALDGDALVVLGASEQGFVQGPVVPDLPVVTEDRTVFLGGYDEDLPAAIGYGSPLSIPFVLDAVVPPLQAALDGDPGTEVQQPSAS</sequence>
<feature type="region of interest" description="Disordered" evidence="5">
    <location>
        <begin position="44"/>
        <end position="71"/>
    </location>
</feature>
<dbReference type="PROSITE" id="PS50983">
    <property type="entry name" value="FE_B12_PBP"/>
    <property type="match status" value="1"/>
</dbReference>
<dbReference type="PANTHER" id="PTHR30532">
    <property type="entry name" value="IRON III DICITRATE-BINDING PERIPLASMIC PROTEIN"/>
    <property type="match status" value="1"/>
</dbReference>
<dbReference type="SUPFAM" id="SSF53807">
    <property type="entry name" value="Helical backbone' metal receptor"/>
    <property type="match status" value="1"/>
</dbReference>
<evidence type="ECO:0000256" key="1">
    <source>
        <dbReference type="ARBA" id="ARBA00004196"/>
    </source>
</evidence>